<reference evidence="1 2" key="1">
    <citation type="submission" date="2018-04" db="EMBL/GenBank/DDBJ databases">
        <title>Novel Campyloabacter and Helicobacter Species and Strains.</title>
        <authorList>
            <person name="Mannion A.J."/>
            <person name="Shen Z."/>
            <person name="Fox J.G."/>
        </authorList>
    </citation>
    <scope>NUCLEOTIDE SEQUENCE [LARGE SCALE GENOMIC DNA]</scope>
    <source>
        <strain evidence="1 2">MIT 04-9366</strain>
    </source>
</reference>
<keyword evidence="2" id="KW-1185">Reference proteome</keyword>
<name>A0A3D8IXD7_9HELI</name>
<gene>
    <name evidence="1" type="ORF">CQA58_06660</name>
</gene>
<dbReference type="RefSeq" id="WP_115569947.1">
    <property type="nucleotide sequence ID" value="NZ_NXLV01000014.1"/>
</dbReference>
<dbReference type="EMBL" id="NXLV01000014">
    <property type="protein sequence ID" value="RDU69723.1"/>
    <property type="molecule type" value="Genomic_DNA"/>
</dbReference>
<dbReference type="AlphaFoldDB" id="A0A3D8IXD7"/>
<sequence length="160" mass="19169">MLEQYDMNMIEYLFIKWQTRSLGTKADKMMALLPVCVCIAGEDKLEVSTKNIYRIIARHIRNKPLPKIVFRRIMFKARKYFLNQELFEENKHKVLEMVVQNIQMFSLILDAFEGIPQKLDEITEIIKEGYETSFTLPTETKRLLDYQERRYFSDEENTID</sequence>
<organism evidence="1 2">
    <name type="scientific">Helicobacter brantae</name>
    <dbReference type="NCBI Taxonomy" id="375927"/>
    <lineage>
        <taxon>Bacteria</taxon>
        <taxon>Pseudomonadati</taxon>
        <taxon>Campylobacterota</taxon>
        <taxon>Epsilonproteobacteria</taxon>
        <taxon>Campylobacterales</taxon>
        <taxon>Helicobacteraceae</taxon>
        <taxon>Helicobacter</taxon>
    </lineage>
</organism>
<dbReference type="OrthoDB" id="5324611at2"/>
<dbReference type="Proteomes" id="UP000257045">
    <property type="component" value="Unassembled WGS sequence"/>
</dbReference>
<evidence type="ECO:0000313" key="1">
    <source>
        <dbReference type="EMBL" id="RDU69723.1"/>
    </source>
</evidence>
<evidence type="ECO:0000313" key="2">
    <source>
        <dbReference type="Proteomes" id="UP000257045"/>
    </source>
</evidence>
<proteinExistence type="predicted"/>
<protein>
    <submittedName>
        <fullName evidence="1">Uncharacterized protein</fullName>
    </submittedName>
</protein>
<accession>A0A3D8IXD7</accession>
<comment type="caution">
    <text evidence="1">The sequence shown here is derived from an EMBL/GenBank/DDBJ whole genome shotgun (WGS) entry which is preliminary data.</text>
</comment>